<evidence type="ECO:0000313" key="4">
    <source>
        <dbReference type="EMBL" id="TRY72710.1"/>
    </source>
</evidence>
<dbReference type="InterPro" id="IPR029069">
    <property type="entry name" value="HotDog_dom_sf"/>
</dbReference>
<gene>
    <name evidence="4" type="ORF">TCAL_01131</name>
</gene>
<dbReference type="PANTHER" id="PTHR12475">
    <property type="match status" value="1"/>
</dbReference>
<dbReference type="OMA" id="VFIEAWF"/>
<keyword evidence="5" id="KW-1185">Reference proteome</keyword>
<protein>
    <recommendedName>
        <fullName evidence="2">Protein THEM6</fullName>
    </recommendedName>
</protein>
<organism evidence="4 5">
    <name type="scientific">Tigriopus californicus</name>
    <name type="common">Marine copepod</name>
    <dbReference type="NCBI Taxonomy" id="6832"/>
    <lineage>
        <taxon>Eukaryota</taxon>
        <taxon>Metazoa</taxon>
        <taxon>Ecdysozoa</taxon>
        <taxon>Arthropoda</taxon>
        <taxon>Crustacea</taxon>
        <taxon>Multicrustacea</taxon>
        <taxon>Hexanauplia</taxon>
        <taxon>Copepoda</taxon>
        <taxon>Harpacticoida</taxon>
        <taxon>Harpacticidae</taxon>
        <taxon>Tigriopus</taxon>
    </lineage>
</organism>
<accession>A0A553P507</accession>
<keyword evidence="3" id="KW-1133">Transmembrane helix</keyword>
<dbReference type="CDD" id="cd00586">
    <property type="entry name" value="4HBT"/>
    <property type="match status" value="1"/>
</dbReference>
<keyword evidence="3" id="KW-0812">Transmembrane</keyword>
<dbReference type="PANTHER" id="PTHR12475:SF4">
    <property type="entry name" value="PROTEIN THEM6"/>
    <property type="match status" value="1"/>
</dbReference>
<evidence type="ECO:0000256" key="1">
    <source>
        <dbReference type="ARBA" id="ARBA00038228"/>
    </source>
</evidence>
<name>A0A553P507_TIGCA</name>
<comment type="similarity">
    <text evidence="1">Belongs to the THEM6 family.</text>
</comment>
<reference evidence="4 5" key="1">
    <citation type="journal article" date="2018" name="Nat. Ecol. Evol.">
        <title>Genomic signatures of mitonuclear coevolution across populations of Tigriopus californicus.</title>
        <authorList>
            <person name="Barreto F.S."/>
            <person name="Watson E.T."/>
            <person name="Lima T.G."/>
            <person name="Willett C.S."/>
            <person name="Edmands S."/>
            <person name="Li W."/>
            <person name="Burton R.S."/>
        </authorList>
    </citation>
    <scope>NUCLEOTIDE SEQUENCE [LARGE SCALE GENOMIC DNA]</scope>
    <source>
        <strain evidence="4 5">San Diego</strain>
    </source>
</reference>
<dbReference type="InterPro" id="IPR051490">
    <property type="entry name" value="THEM6_lcsJ_thioesterase"/>
</dbReference>
<feature type="transmembrane region" description="Helical" evidence="3">
    <location>
        <begin position="12"/>
        <end position="33"/>
    </location>
</feature>
<dbReference type="Gene3D" id="3.10.129.10">
    <property type="entry name" value="Hotdog Thioesterase"/>
    <property type="match status" value="1"/>
</dbReference>
<dbReference type="SUPFAM" id="SSF54637">
    <property type="entry name" value="Thioesterase/thiol ester dehydrase-isomerase"/>
    <property type="match status" value="1"/>
</dbReference>
<evidence type="ECO:0000256" key="2">
    <source>
        <dbReference type="ARBA" id="ARBA00041112"/>
    </source>
</evidence>
<dbReference type="EMBL" id="VCGU01000008">
    <property type="protein sequence ID" value="TRY72710.1"/>
    <property type="molecule type" value="Genomic_DNA"/>
</dbReference>
<dbReference type="OrthoDB" id="265761at2759"/>
<keyword evidence="3" id="KW-0472">Membrane</keyword>
<dbReference type="AlphaFoldDB" id="A0A553P507"/>
<evidence type="ECO:0000256" key="3">
    <source>
        <dbReference type="SAM" id="Phobius"/>
    </source>
</evidence>
<comment type="caution">
    <text evidence="4">The sequence shown here is derived from an EMBL/GenBank/DDBJ whole genome shotgun (WGS) entry which is preliminary data.</text>
</comment>
<sequence length="209" mass="24295">MSSVFPSNWLAQSAGILAGSCVLLASFDVFYFLRVASFRISSLFQSPMTPADEGSILSFCGPNDIDIYLHMNNSRYMREMDFGRYDFYFRSGLAKYIGEHRNLTVVQHAALIRYRRSIDFLMRFHLKTKLIWFDERALYFEQRFISKHDGFVRAVALCKNTFVNSEDMIKVMTEHFNIPLPICPPYLESFIKSNEESSLALKEEMLQLS</sequence>
<dbReference type="Proteomes" id="UP000318571">
    <property type="component" value="Chromosome 7"/>
</dbReference>
<dbReference type="Pfam" id="PF13279">
    <property type="entry name" value="4HBT_2"/>
    <property type="match status" value="1"/>
</dbReference>
<evidence type="ECO:0000313" key="5">
    <source>
        <dbReference type="Proteomes" id="UP000318571"/>
    </source>
</evidence>
<proteinExistence type="inferred from homology"/>